<feature type="region of interest" description="Disordered" evidence="5">
    <location>
        <begin position="405"/>
        <end position="433"/>
    </location>
</feature>
<gene>
    <name evidence="8" type="ORF">HID58_083754</name>
</gene>
<feature type="region of interest" description="Disordered" evidence="5">
    <location>
        <begin position="1"/>
        <end position="29"/>
    </location>
</feature>
<keyword evidence="9" id="KW-1185">Reference proteome</keyword>
<comment type="subcellular location">
    <subcellularLocation>
        <location evidence="1">Nucleus</location>
    </subcellularLocation>
</comment>
<keyword evidence="2" id="KW-0805">Transcription regulation</keyword>
<evidence type="ECO:0000259" key="7">
    <source>
        <dbReference type="Pfam" id="PF25826"/>
    </source>
</evidence>
<dbReference type="Pfam" id="PF24662">
    <property type="entry name" value="DUF7650"/>
    <property type="match status" value="1"/>
</dbReference>
<dbReference type="SUPFAM" id="SSF46689">
    <property type="entry name" value="Homeodomain-like"/>
    <property type="match status" value="1"/>
</dbReference>
<accession>A0ABQ7YEF4</accession>
<dbReference type="PANTHER" id="PTHR13859:SF19">
    <property type="entry name" value="SANT DOMAIN-CONTAINING PROTEIN"/>
    <property type="match status" value="1"/>
</dbReference>
<feature type="domain" description="DUF7952" evidence="7">
    <location>
        <begin position="140"/>
        <end position="263"/>
    </location>
</feature>
<protein>
    <recommendedName>
        <fullName evidence="10">SANT domain-containing protein</fullName>
    </recommendedName>
</protein>
<evidence type="ECO:0000256" key="3">
    <source>
        <dbReference type="ARBA" id="ARBA00023163"/>
    </source>
</evidence>
<dbReference type="Proteomes" id="UP000824890">
    <property type="component" value="Unassembled WGS sequence"/>
</dbReference>
<reference evidence="8 9" key="1">
    <citation type="submission" date="2021-05" db="EMBL/GenBank/DDBJ databases">
        <title>Genome Assembly of Synthetic Allotetraploid Brassica napus Reveals Homoeologous Exchanges between Subgenomes.</title>
        <authorList>
            <person name="Davis J.T."/>
        </authorList>
    </citation>
    <scope>NUCLEOTIDE SEQUENCE [LARGE SCALE GENOMIC DNA]</scope>
    <source>
        <strain evidence="9">cv. Da-Ae</strain>
        <tissue evidence="8">Seedling</tissue>
    </source>
</reference>
<evidence type="ECO:0008006" key="10">
    <source>
        <dbReference type="Google" id="ProtNLM"/>
    </source>
</evidence>
<dbReference type="PANTHER" id="PTHR13859">
    <property type="entry name" value="ATROPHIN-RELATED"/>
    <property type="match status" value="1"/>
</dbReference>
<comment type="caution">
    <text evidence="8">The sequence shown here is derived from an EMBL/GenBank/DDBJ whole genome shotgun (WGS) entry which is preliminary data.</text>
</comment>
<sequence length="433" mass="49237">MVEENTHTEETAVMDDTSDIEFSCGEPKVEPRVGDEFQTKIPPLMSASKRPLFLSTLVALNDSSYPFLIGQPVQVTWIDKHPKQQGSEDGDDDDDVDMNQSLKSLIAKRKRRSRSPAKHSVSKKQRLSLEPLPEIQSIPWEDLDVASFVLGLYTFGKNFTQVKSFMESKGTGEIVLFYYGKFYNSARYNSWSHSRKKRNRRCVCGRKLYSGWRVWSLIFTILASLKVIFRREHHCGEIRLEKYLSTVKGLVGLRLLVEAVAIGKAKDDLRTVLTSGPKKAKPSSVPGLGGAAYTSLTSAEIVNQLKGTSRLSKARCNDIFWEAVWPRLLARGWRSEQPKDHRGYNIVFIVPGVKRFWRGELVNRDQYFDSVKVREVATNEAEANYHSVSGAPSLKRRRLSACIMRDKSLSREEHSPGDDTERKRREEDGSKET</sequence>
<evidence type="ECO:0000313" key="8">
    <source>
        <dbReference type="EMBL" id="KAH0866543.1"/>
    </source>
</evidence>
<evidence type="ECO:0000313" key="9">
    <source>
        <dbReference type="Proteomes" id="UP000824890"/>
    </source>
</evidence>
<dbReference type="Gene3D" id="1.10.10.60">
    <property type="entry name" value="Homeodomain-like"/>
    <property type="match status" value="1"/>
</dbReference>
<feature type="compositionally biased region" description="Basic and acidic residues" evidence="5">
    <location>
        <begin position="1"/>
        <end position="10"/>
    </location>
</feature>
<evidence type="ECO:0000256" key="4">
    <source>
        <dbReference type="ARBA" id="ARBA00023242"/>
    </source>
</evidence>
<feature type="region of interest" description="Disordered" evidence="5">
    <location>
        <begin position="105"/>
        <end position="125"/>
    </location>
</feature>
<evidence type="ECO:0000256" key="1">
    <source>
        <dbReference type="ARBA" id="ARBA00004123"/>
    </source>
</evidence>
<dbReference type="InterPro" id="IPR009057">
    <property type="entry name" value="Homeodomain-like_sf"/>
</dbReference>
<dbReference type="Pfam" id="PF25826">
    <property type="entry name" value="DUF7952"/>
    <property type="match status" value="1"/>
</dbReference>
<dbReference type="EMBL" id="JAGKQM010000018">
    <property type="protein sequence ID" value="KAH0866543.1"/>
    <property type="molecule type" value="Genomic_DNA"/>
</dbReference>
<feature type="compositionally biased region" description="Basic residues" evidence="5">
    <location>
        <begin position="106"/>
        <end position="125"/>
    </location>
</feature>
<organism evidence="8 9">
    <name type="scientific">Brassica napus</name>
    <name type="common">Rape</name>
    <dbReference type="NCBI Taxonomy" id="3708"/>
    <lineage>
        <taxon>Eukaryota</taxon>
        <taxon>Viridiplantae</taxon>
        <taxon>Streptophyta</taxon>
        <taxon>Embryophyta</taxon>
        <taxon>Tracheophyta</taxon>
        <taxon>Spermatophyta</taxon>
        <taxon>Magnoliopsida</taxon>
        <taxon>eudicotyledons</taxon>
        <taxon>Gunneridae</taxon>
        <taxon>Pentapetalae</taxon>
        <taxon>rosids</taxon>
        <taxon>malvids</taxon>
        <taxon>Brassicales</taxon>
        <taxon>Brassicaceae</taxon>
        <taxon>Brassiceae</taxon>
        <taxon>Brassica</taxon>
    </lineage>
</organism>
<feature type="domain" description="DUF7650" evidence="6">
    <location>
        <begin position="299"/>
        <end position="372"/>
    </location>
</feature>
<proteinExistence type="predicted"/>
<dbReference type="InterPro" id="IPR056067">
    <property type="entry name" value="DUF7650"/>
</dbReference>
<dbReference type="InterPro" id="IPR057712">
    <property type="entry name" value="DUF7952"/>
</dbReference>
<evidence type="ECO:0000256" key="2">
    <source>
        <dbReference type="ARBA" id="ARBA00023015"/>
    </source>
</evidence>
<evidence type="ECO:0000259" key="6">
    <source>
        <dbReference type="Pfam" id="PF24662"/>
    </source>
</evidence>
<keyword evidence="4" id="KW-0539">Nucleus</keyword>
<keyword evidence="3" id="KW-0804">Transcription</keyword>
<name>A0ABQ7YEF4_BRANA</name>
<evidence type="ECO:0000256" key="5">
    <source>
        <dbReference type="SAM" id="MobiDB-lite"/>
    </source>
</evidence>